<proteinExistence type="predicted"/>
<sequence length="140" mass="15228">MTLLISPVFHPVLSSSIGPCLSISNSRPAQPKAQLFASSLSPNKQISPFLPFSEPNIRRGCIHRGFSIGPARSPPAPLSISPERGGWGEASLLDWRRGPERGGESCESREEERRKESPGSIRPMTVMICQPRSAGSCFRS</sequence>
<evidence type="ECO:0000313" key="2">
    <source>
        <dbReference type="Proteomes" id="UP000245626"/>
    </source>
</evidence>
<accession>A0ACD0NPD7</accession>
<organism evidence="1 2">
    <name type="scientific">Violaceomyces palustris</name>
    <dbReference type="NCBI Taxonomy" id="1673888"/>
    <lineage>
        <taxon>Eukaryota</taxon>
        <taxon>Fungi</taxon>
        <taxon>Dikarya</taxon>
        <taxon>Basidiomycota</taxon>
        <taxon>Ustilaginomycotina</taxon>
        <taxon>Ustilaginomycetes</taxon>
        <taxon>Violaceomycetales</taxon>
        <taxon>Violaceomycetaceae</taxon>
        <taxon>Violaceomyces</taxon>
    </lineage>
</organism>
<evidence type="ECO:0000313" key="1">
    <source>
        <dbReference type="EMBL" id="PWN47676.1"/>
    </source>
</evidence>
<dbReference type="EMBL" id="KZ820369">
    <property type="protein sequence ID" value="PWN47676.1"/>
    <property type="molecule type" value="Genomic_DNA"/>
</dbReference>
<gene>
    <name evidence="1" type="ORF">IE53DRAFT_236190</name>
</gene>
<dbReference type="Proteomes" id="UP000245626">
    <property type="component" value="Unassembled WGS sequence"/>
</dbReference>
<protein>
    <submittedName>
        <fullName evidence="1">Uncharacterized protein</fullName>
    </submittedName>
</protein>
<reference evidence="1 2" key="1">
    <citation type="journal article" date="2018" name="Mol. Biol. Evol.">
        <title>Broad Genomic Sampling Reveals a Smut Pathogenic Ancestry of the Fungal Clade Ustilaginomycotina.</title>
        <authorList>
            <person name="Kijpornyongpan T."/>
            <person name="Mondo S.J."/>
            <person name="Barry K."/>
            <person name="Sandor L."/>
            <person name="Lee J."/>
            <person name="Lipzen A."/>
            <person name="Pangilinan J."/>
            <person name="LaButti K."/>
            <person name="Hainaut M."/>
            <person name="Henrissat B."/>
            <person name="Grigoriev I.V."/>
            <person name="Spatafora J.W."/>
            <person name="Aime M.C."/>
        </authorList>
    </citation>
    <scope>NUCLEOTIDE SEQUENCE [LARGE SCALE GENOMIC DNA]</scope>
    <source>
        <strain evidence="1 2">SA 807</strain>
    </source>
</reference>
<name>A0ACD0NPD7_9BASI</name>
<keyword evidence="2" id="KW-1185">Reference proteome</keyword>